<feature type="region of interest" description="Disordered" evidence="1">
    <location>
        <begin position="216"/>
        <end position="266"/>
    </location>
</feature>
<protein>
    <submittedName>
        <fullName evidence="2">Uncharacterized protein</fullName>
    </submittedName>
</protein>
<dbReference type="EMBL" id="JAHRHJ020000005">
    <property type="protein sequence ID" value="KAH9316140.1"/>
    <property type="molecule type" value="Genomic_DNA"/>
</dbReference>
<feature type="non-terminal residue" evidence="2">
    <location>
        <position position="439"/>
    </location>
</feature>
<keyword evidence="3" id="KW-1185">Reference proteome</keyword>
<dbReference type="AlphaFoldDB" id="A0AA38G6B3"/>
<accession>A0AA38G6B3</accession>
<evidence type="ECO:0000256" key="1">
    <source>
        <dbReference type="SAM" id="MobiDB-lite"/>
    </source>
</evidence>
<sequence length="439" mass="49281">VQQWAQHRKKLEEQLLRLSTLIEDFSVVESGPRVEKKGAWLIVKHIKFGQARKNEVQQSPKSVEISKSEIERDNTTTTSEHEKKKETVVSPKEAVKGKLGMFEEHAPLEKLKKKLSEEVSTVDRIKGMPNADVLFVSEKEDKKLSFNEEFKEECVPFKEHAPIEHFKEFATEEVPSIDRIEEIPTANFHFTSEMKMHATNPVKQDSVVVDSNNYTETETQVGDSNSKQDSHYQTRKPLSDGHSILHGHNASNRDKEFPLDQSPEQSLGLAKAKSCEILKQGPSSLPVSANLNLGPEKQDQLGLYDCKQSVPVDGLKQVIFEKIQSDQGHHASNVGKSQPVDPVSEWAGGSITDRVKDIHDDHQFHVSATIEVTSNIVKELQTPPIKLNYAAPTQDQQKMAVVTPKHSASSLRQTLVNRSSGTPRKNRKTTFGRYSSQKG</sequence>
<feature type="compositionally biased region" description="Polar residues" evidence="1">
    <location>
        <begin position="406"/>
        <end position="423"/>
    </location>
</feature>
<feature type="non-terminal residue" evidence="2">
    <location>
        <position position="1"/>
    </location>
</feature>
<feature type="region of interest" description="Disordered" evidence="1">
    <location>
        <begin position="53"/>
        <end position="86"/>
    </location>
</feature>
<feature type="region of interest" description="Disordered" evidence="1">
    <location>
        <begin position="395"/>
        <end position="439"/>
    </location>
</feature>
<feature type="compositionally biased region" description="Basic and acidic residues" evidence="1">
    <location>
        <begin position="64"/>
        <end position="86"/>
    </location>
</feature>
<dbReference type="Proteomes" id="UP000824469">
    <property type="component" value="Unassembled WGS sequence"/>
</dbReference>
<organism evidence="2 3">
    <name type="scientific">Taxus chinensis</name>
    <name type="common">Chinese yew</name>
    <name type="synonym">Taxus wallichiana var. chinensis</name>
    <dbReference type="NCBI Taxonomy" id="29808"/>
    <lineage>
        <taxon>Eukaryota</taxon>
        <taxon>Viridiplantae</taxon>
        <taxon>Streptophyta</taxon>
        <taxon>Embryophyta</taxon>
        <taxon>Tracheophyta</taxon>
        <taxon>Spermatophyta</taxon>
        <taxon>Pinopsida</taxon>
        <taxon>Pinidae</taxon>
        <taxon>Conifers II</taxon>
        <taxon>Cupressales</taxon>
        <taxon>Taxaceae</taxon>
        <taxon>Taxus</taxon>
    </lineage>
</organism>
<proteinExistence type="predicted"/>
<comment type="caution">
    <text evidence="2">The sequence shown here is derived from an EMBL/GenBank/DDBJ whole genome shotgun (WGS) entry which is preliminary data.</text>
</comment>
<evidence type="ECO:0000313" key="2">
    <source>
        <dbReference type="EMBL" id="KAH9316140.1"/>
    </source>
</evidence>
<evidence type="ECO:0000313" key="3">
    <source>
        <dbReference type="Proteomes" id="UP000824469"/>
    </source>
</evidence>
<reference evidence="2 3" key="1">
    <citation type="journal article" date="2021" name="Nat. Plants">
        <title>The Taxus genome provides insights into paclitaxel biosynthesis.</title>
        <authorList>
            <person name="Xiong X."/>
            <person name="Gou J."/>
            <person name="Liao Q."/>
            <person name="Li Y."/>
            <person name="Zhou Q."/>
            <person name="Bi G."/>
            <person name="Li C."/>
            <person name="Du R."/>
            <person name="Wang X."/>
            <person name="Sun T."/>
            <person name="Guo L."/>
            <person name="Liang H."/>
            <person name="Lu P."/>
            <person name="Wu Y."/>
            <person name="Zhang Z."/>
            <person name="Ro D.K."/>
            <person name="Shang Y."/>
            <person name="Huang S."/>
            <person name="Yan J."/>
        </authorList>
    </citation>
    <scope>NUCLEOTIDE SEQUENCE [LARGE SCALE GENOMIC DNA]</scope>
    <source>
        <strain evidence="2">Ta-2019</strain>
    </source>
</reference>
<name>A0AA38G6B3_TAXCH</name>
<feature type="compositionally biased region" description="Polar residues" evidence="1">
    <location>
        <begin position="216"/>
        <end position="225"/>
    </location>
</feature>
<gene>
    <name evidence="2" type="ORF">KI387_024767</name>
</gene>